<dbReference type="InterPro" id="IPR026881">
    <property type="entry name" value="WYL_dom"/>
</dbReference>
<evidence type="ECO:0000313" key="3">
    <source>
        <dbReference type="EMBL" id="SNV72201.1"/>
    </source>
</evidence>
<dbReference type="eggNOG" id="COG2378">
    <property type="taxonomic scope" value="Bacteria"/>
</dbReference>
<reference evidence="3 5" key="2">
    <citation type="submission" date="2017-06" db="EMBL/GenBank/DDBJ databases">
        <authorList>
            <consortium name="Pathogen Informatics"/>
        </authorList>
    </citation>
    <scope>NUCLEOTIDE SEQUENCE [LARGE SCALE GENOMIC DNA]</scope>
    <source>
        <strain evidence="3 5">NCTC13015</strain>
    </source>
</reference>
<evidence type="ECO:0000313" key="5">
    <source>
        <dbReference type="Proteomes" id="UP000215374"/>
    </source>
</evidence>
<dbReference type="Proteomes" id="UP000215374">
    <property type="component" value="Chromosome 1"/>
</dbReference>
<evidence type="ECO:0000313" key="2">
    <source>
        <dbReference type="EMBL" id="AIJ33560.1"/>
    </source>
</evidence>
<dbReference type="PANTHER" id="PTHR34580:SF3">
    <property type="entry name" value="PROTEIN PAFB"/>
    <property type="match status" value="1"/>
</dbReference>
<evidence type="ECO:0000259" key="1">
    <source>
        <dbReference type="Pfam" id="PF13280"/>
    </source>
</evidence>
<feature type="domain" description="WYL" evidence="1">
    <location>
        <begin position="142"/>
        <end position="209"/>
    </location>
</feature>
<dbReference type="AlphaFoldDB" id="A0A076NPA6"/>
<dbReference type="PROSITE" id="PS52050">
    <property type="entry name" value="WYL"/>
    <property type="match status" value="1"/>
</dbReference>
<dbReference type="EMBL" id="CP009211">
    <property type="protein sequence ID" value="AIJ33560.1"/>
    <property type="molecule type" value="Genomic_DNA"/>
</dbReference>
<dbReference type="InterPro" id="IPR051534">
    <property type="entry name" value="CBASS_pafABC_assoc_protein"/>
</dbReference>
<dbReference type="Proteomes" id="UP000028780">
    <property type="component" value="Chromosome"/>
</dbReference>
<dbReference type="PANTHER" id="PTHR34580">
    <property type="match status" value="1"/>
</dbReference>
<evidence type="ECO:0000313" key="4">
    <source>
        <dbReference type="Proteomes" id="UP000028780"/>
    </source>
</evidence>
<sequence>MAELEPEVRQANLAFALLGSPRQRDTSWVGSHVDGYQHRSREALNVQVRRDVEALRLAGVPVRYRDGQLSLDRERYELAPVDLTEEEASVVGLAVDLSQRGSLGAFARSGWTKLAASGATRTFDSAPLASAAHDATQLDPDAFHQLLGAIRHNLRAHFNFHVPGSGRVQRRTVDPWTIVSLNTRAYLVGWDVDRDAERVFRATRISDVTLVRDTTDFHSPTEDAGEIVRELLRGPVTDARITVDPGSAEELAAKGTREHGPTPETDTIVLRQVERDWVVRTTAAHALDVRAIEPEDIRRDVLALLRQAGGGDHGK</sequence>
<accession>A0A076NPA6</accession>
<protein>
    <submittedName>
        <fullName evidence="3">Transcriptional regulator</fullName>
    </submittedName>
</protein>
<organism evidence="2 4">
    <name type="scientific">Corynebacterium imitans</name>
    <dbReference type="NCBI Taxonomy" id="156978"/>
    <lineage>
        <taxon>Bacteria</taxon>
        <taxon>Bacillati</taxon>
        <taxon>Actinomycetota</taxon>
        <taxon>Actinomycetes</taxon>
        <taxon>Mycobacteriales</taxon>
        <taxon>Corynebacteriaceae</taxon>
        <taxon>Corynebacterium</taxon>
    </lineage>
</organism>
<gene>
    <name evidence="3" type="primary">pafB</name>
    <name evidence="2" type="ORF">CIMIT_06330</name>
    <name evidence="3" type="ORF">SAMEA4535761_01326</name>
</gene>
<name>A0A076NPA6_9CORY</name>
<dbReference type="Pfam" id="PF13280">
    <property type="entry name" value="WYL"/>
    <property type="match status" value="1"/>
</dbReference>
<dbReference type="RefSeq" id="WP_051904849.1">
    <property type="nucleotide sequence ID" value="NZ_CP009211.1"/>
</dbReference>
<dbReference type="EMBL" id="LT906467">
    <property type="protein sequence ID" value="SNV72201.1"/>
    <property type="molecule type" value="Genomic_DNA"/>
</dbReference>
<proteinExistence type="predicted"/>
<reference evidence="2 4" key="1">
    <citation type="submission" date="2014-08" db="EMBL/GenBank/DDBJ databases">
        <title>Complete genome sequence of Corynebacterium imitans DSM 44264, isolated from a five-month-old boy with suspected pharyngeal diphtheria.</title>
        <authorList>
            <person name="Mollmann S."/>
            <person name="Albersmeier A."/>
            <person name="Ruckert C."/>
            <person name="Tauch A."/>
        </authorList>
    </citation>
    <scope>NUCLEOTIDE SEQUENCE [LARGE SCALE GENOMIC DNA]</scope>
    <source>
        <strain evidence="2 4">DSM 44264</strain>
    </source>
</reference>
<dbReference type="KEGG" id="cii:CIMIT_06330"/>
<dbReference type="STRING" id="156978.CIMIT_06330"/>
<keyword evidence="4" id="KW-1185">Reference proteome</keyword>
<dbReference type="HOGENOM" id="CLU_041141_3_0_11"/>